<accession>A0ABV2D5X1</accession>
<reference evidence="2 3" key="1">
    <citation type="submission" date="2024-07" db="EMBL/GenBank/DDBJ databases">
        <title>Novosphingobium kalidii RD2P27.</title>
        <authorList>
            <person name="Sun J.-Q."/>
        </authorList>
    </citation>
    <scope>NUCLEOTIDE SEQUENCE [LARGE SCALE GENOMIC DNA]</scope>
    <source>
        <strain evidence="2 3">RD2P27</strain>
    </source>
</reference>
<organism evidence="2 3">
    <name type="scientific">Novosphingobium kalidii</name>
    <dbReference type="NCBI Taxonomy" id="3230299"/>
    <lineage>
        <taxon>Bacteria</taxon>
        <taxon>Pseudomonadati</taxon>
        <taxon>Pseudomonadota</taxon>
        <taxon>Alphaproteobacteria</taxon>
        <taxon>Sphingomonadales</taxon>
        <taxon>Sphingomonadaceae</taxon>
        <taxon>Novosphingobium</taxon>
    </lineage>
</organism>
<dbReference type="Gene3D" id="3.10.450.50">
    <property type="match status" value="1"/>
</dbReference>
<comment type="caution">
    <text evidence="2">The sequence shown here is derived from an EMBL/GenBank/DDBJ whole genome shotgun (WGS) entry which is preliminary data.</text>
</comment>
<dbReference type="InterPro" id="IPR032710">
    <property type="entry name" value="NTF2-like_dom_sf"/>
</dbReference>
<dbReference type="EMBL" id="JBEWLY010000023">
    <property type="protein sequence ID" value="MET1756714.1"/>
    <property type="molecule type" value="Genomic_DNA"/>
</dbReference>
<evidence type="ECO:0000259" key="1">
    <source>
        <dbReference type="Pfam" id="PF13577"/>
    </source>
</evidence>
<sequence length="143" mass="16277">MTEMPDFADWLAICNVKADYCRLLDTKQWDAWKELFTEDCRFDTTESGGSVVEGREAMAGFVRQSLARAKTAHQVHTPQMAFDGADAADVIWAMQDRVIKDAFDLTGFGHYHERYVRTAQGWRIASQRLTRLIVDVQVKASKS</sequence>
<dbReference type="SUPFAM" id="SSF54427">
    <property type="entry name" value="NTF2-like"/>
    <property type="match status" value="1"/>
</dbReference>
<dbReference type="Pfam" id="PF13577">
    <property type="entry name" value="SnoaL_4"/>
    <property type="match status" value="1"/>
</dbReference>
<proteinExistence type="predicted"/>
<feature type="domain" description="SnoaL-like" evidence="1">
    <location>
        <begin position="8"/>
        <end position="126"/>
    </location>
</feature>
<gene>
    <name evidence="2" type="ORF">ABVV53_14815</name>
</gene>
<name>A0ABV2D5X1_9SPHN</name>
<keyword evidence="3" id="KW-1185">Reference proteome</keyword>
<dbReference type="Proteomes" id="UP001548713">
    <property type="component" value="Unassembled WGS sequence"/>
</dbReference>
<dbReference type="RefSeq" id="WP_353985203.1">
    <property type="nucleotide sequence ID" value="NZ_JBEWLY010000023.1"/>
</dbReference>
<protein>
    <submittedName>
        <fullName evidence="2">Nuclear transport factor 2 family protein</fullName>
    </submittedName>
</protein>
<dbReference type="InterPro" id="IPR037401">
    <property type="entry name" value="SnoaL-like"/>
</dbReference>
<evidence type="ECO:0000313" key="3">
    <source>
        <dbReference type="Proteomes" id="UP001548713"/>
    </source>
</evidence>
<evidence type="ECO:0000313" key="2">
    <source>
        <dbReference type="EMBL" id="MET1756714.1"/>
    </source>
</evidence>